<evidence type="ECO:0000313" key="2">
    <source>
        <dbReference type="Proteomes" id="UP000308444"/>
    </source>
</evidence>
<gene>
    <name evidence="1" type="ORF">FC695_27615</name>
</gene>
<feature type="non-terminal residue" evidence="1">
    <location>
        <position position="1"/>
    </location>
</feature>
<organism evidence="1 2">
    <name type="scientific">Bacillus cereus</name>
    <dbReference type="NCBI Taxonomy" id="1396"/>
    <lineage>
        <taxon>Bacteria</taxon>
        <taxon>Bacillati</taxon>
        <taxon>Bacillota</taxon>
        <taxon>Bacilli</taxon>
        <taxon>Bacillales</taxon>
        <taxon>Bacillaceae</taxon>
        <taxon>Bacillus</taxon>
        <taxon>Bacillus cereus group</taxon>
    </lineage>
</organism>
<dbReference type="Proteomes" id="UP000308444">
    <property type="component" value="Unassembled WGS sequence"/>
</dbReference>
<dbReference type="AlphaFoldDB" id="A0A9X9A4N5"/>
<reference evidence="1 2" key="1">
    <citation type="journal article" date="2019" name="Environ. Microbiol.">
        <title>An active ?-lactamase is a part of an orchestrated cell wall stress resistance network of Bacillus subtilis and related rhizosphere species.</title>
        <authorList>
            <person name="Bucher T."/>
            <person name="Keren-Paz A."/>
            <person name="Hausser J."/>
            <person name="Olender T."/>
            <person name="Cytryn E."/>
            <person name="Kolodkin-Gal I."/>
        </authorList>
    </citation>
    <scope>NUCLEOTIDE SEQUENCE [LARGE SCALE GENOMIC DNA]</scope>
    <source>
        <strain evidence="1 2">I32</strain>
    </source>
</reference>
<dbReference type="EMBL" id="SZOH01002385">
    <property type="protein sequence ID" value="TKI95210.1"/>
    <property type="molecule type" value="Genomic_DNA"/>
</dbReference>
<accession>A0A9X9A4N5</accession>
<protein>
    <submittedName>
        <fullName evidence="1">Glycosyl transferase family 1</fullName>
    </submittedName>
</protein>
<keyword evidence="1" id="KW-0808">Transferase</keyword>
<evidence type="ECO:0000313" key="1">
    <source>
        <dbReference type="EMBL" id="TKI95210.1"/>
    </source>
</evidence>
<dbReference type="GO" id="GO:0016740">
    <property type="term" value="F:transferase activity"/>
    <property type="evidence" value="ECO:0007669"/>
    <property type="project" value="UniProtKB-KW"/>
</dbReference>
<sequence>VEMVLNNPSFKEVALNLKKSFQKSGGYKEAVDEIFIFVGQ</sequence>
<name>A0A9X9A4N5_BACCE</name>
<proteinExistence type="predicted"/>
<comment type="caution">
    <text evidence="1">The sequence shown here is derived from an EMBL/GenBank/DDBJ whole genome shotgun (WGS) entry which is preliminary data.</text>
</comment>